<protein>
    <submittedName>
        <fullName evidence="1">Uncharacterized protein</fullName>
    </submittedName>
</protein>
<dbReference type="EMBL" id="HG794546">
    <property type="protein sequence ID" value="CDL00399.1"/>
    <property type="molecule type" value="Genomic_DNA"/>
</dbReference>
<organism evidence="1 2">
    <name type="scientific">Magnetospirillum gryphiswaldense (strain DSM 6361 / JCM 21280 / NBRC 15271 / MSR-1)</name>
    <dbReference type="NCBI Taxonomy" id="431944"/>
    <lineage>
        <taxon>Bacteria</taxon>
        <taxon>Pseudomonadati</taxon>
        <taxon>Pseudomonadota</taxon>
        <taxon>Alphaproteobacteria</taxon>
        <taxon>Rhodospirillales</taxon>
        <taxon>Rhodospirillaceae</taxon>
        <taxon>Magnetospirillum</taxon>
    </lineage>
</organism>
<reference evidence="1 2" key="1">
    <citation type="journal article" date="2014" name="Genome Announc.">
        <title>Complete genome sequence of Magnetospirillum gryphiswaldense MSR-1.</title>
        <authorList>
            <person name="Wang X."/>
            <person name="Wang Q."/>
            <person name="Zhang W."/>
            <person name="Wang Y."/>
            <person name="Li L."/>
            <person name="Wen T."/>
            <person name="Zhang T."/>
            <person name="Zhang Y."/>
            <person name="Xu J."/>
            <person name="Hu J."/>
            <person name="Li S."/>
            <person name="Liu L."/>
            <person name="Liu J."/>
            <person name="Jiang W."/>
            <person name="Tian J."/>
            <person name="Li Y."/>
            <person name="Schuler D."/>
            <person name="Wang L."/>
            <person name="Li J."/>
        </authorList>
    </citation>
    <scope>NUCLEOTIDE SEQUENCE [LARGE SCALE GENOMIC DNA]</scope>
    <source>
        <strain evidence="2">DSM 6361 / JCM 21280 / NBRC 15271 / MSR-1</strain>
    </source>
</reference>
<dbReference type="KEGG" id="mgy:MGMSRv2__3184"/>
<name>V6F4M2_MAGGM</name>
<dbReference type="AlphaFoldDB" id="V6F4M2"/>
<proteinExistence type="predicted"/>
<keyword evidence="2" id="KW-1185">Reference proteome</keyword>
<dbReference type="HOGENOM" id="CLU_1893661_0_0_5"/>
<accession>V6F4M2</accession>
<dbReference type="AntiFam" id="ANF00012">
    <property type="entry name" value="tRNA translation"/>
</dbReference>
<sequence length="134" mass="14437">MAASSVGLGARAEKAAAQDCARKSLLGVNKGATCRLAVQTQKRPPFARRPVIVGDGAPGRTRTSSPQIRSLVLYPIELRVLRRIRQKLPSSEGAEHTQTLGAAQACFFEIKSSLFCPFPRFVATIRLVGGWAFA</sequence>
<dbReference type="STRING" id="1430440.MGMSRv2__3184"/>
<gene>
    <name evidence="1" type="ordered locus">MGMSRv2__3184</name>
</gene>
<evidence type="ECO:0000313" key="2">
    <source>
        <dbReference type="Proteomes" id="UP000018922"/>
    </source>
</evidence>
<evidence type="ECO:0000313" key="1">
    <source>
        <dbReference type="EMBL" id="CDL00399.1"/>
    </source>
</evidence>
<dbReference type="Proteomes" id="UP000018922">
    <property type="component" value="Chromosome I"/>
</dbReference>